<evidence type="ECO:0000313" key="2">
    <source>
        <dbReference type="Proteomes" id="UP000094669"/>
    </source>
</evidence>
<name>A0ABX4YLH2_9LEPT</name>
<comment type="caution">
    <text evidence="1">The sequence shown here is derived from an EMBL/GenBank/DDBJ whole genome shotgun (WGS) entry which is preliminary data.</text>
</comment>
<evidence type="ECO:0008006" key="3">
    <source>
        <dbReference type="Google" id="ProtNLM"/>
    </source>
</evidence>
<organism evidence="1 2">
    <name type="scientific">Leptospira inadai serovar Lyme</name>
    <dbReference type="NCBI Taxonomy" id="293084"/>
    <lineage>
        <taxon>Bacteria</taxon>
        <taxon>Pseudomonadati</taxon>
        <taxon>Spirochaetota</taxon>
        <taxon>Spirochaetia</taxon>
        <taxon>Leptospirales</taxon>
        <taxon>Leptospiraceae</taxon>
        <taxon>Leptospira</taxon>
    </lineage>
</organism>
<protein>
    <recommendedName>
        <fullName evidence="3">ATP-grasp domain protein</fullName>
    </recommendedName>
</protein>
<reference evidence="1" key="1">
    <citation type="submission" date="2018-01" db="EMBL/GenBank/DDBJ databases">
        <title>Genomic characterization of Leptospira inadai serogroup Lyme isolated from captured rat in Brazil and comparative analysis with human reference strain.</title>
        <authorList>
            <person name="Moreno L.Z."/>
            <person name="Loureiro A.P."/>
            <person name="Miraglia F."/>
            <person name="Kremer F.S."/>
            <person name="Eslabao M.R."/>
            <person name="Dellagostin O.A."/>
            <person name="Lilenbaum W."/>
            <person name="Moreno A.M."/>
        </authorList>
    </citation>
    <scope>NUCLEOTIDE SEQUENCE [LARGE SCALE GENOMIC DNA]</scope>
    <source>
        <strain evidence="1">M34/99</strain>
    </source>
</reference>
<gene>
    <name evidence="1" type="ORF">BES34_003680</name>
</gene>
<accession>A0ABX4YLH2</accession>
<sequence>MGFSYGLPTLYISRRVHPILDQGKEFFPDTYRIMTRIFRPNAYFEEELLNGDIFPIGLEGQNAVVESCFLVLTGPEKSLGEIVAHSTPEDRWYSYWKKKGWSIATPIRIFQRQIRSERIVEPIILEEWGKIARLSTQGSFTRDSSSYEESFRLSSKIRQSIWKANCGIEEFPAWTFQNEEAWRGARNLTPNFPLYVRKLDFGFSGRHEFVLPVDLGFPSKKDFFKTRDTGSILEPWVDRIQDLSLLFSAQEGNFRLEAGTLLLSNSKGKYSGTWIAEASETEQYLNQMKGILERLREFAPSYSGFGSIDSFIYREGSNLRLRKISEVNFRWTMGRVLLELQKKFSLPTYRDLALFVSHKNRNDRDPYSQLLEWEKDTSWQIFPLSPFFSDSGKHHPKVLLWFRIPKEEVGDPFLLAEEIAGRSRATFAS</sequence>
<proteinExistence type="predicted"/>
<keyword evidence="2" id="KW-1185">Reference proteome</keyword>
<evidence type="ECO:0000313" key="1">
    <source>
        <dbReference type="EMBL" id="PNV76122.1"/>
    </source>
</evidence>
<dbReference type="Proteomes" id="UP000094669">
    <property type="component" value="Unassembled WGS sequence"/>
</dbReference>
<dbReference type="EMBL" id="MCRM02000003">
    <property type="protein sequence ID" value="PNV76122.1"/>
    <property type="molecule type" value="Genomic_DNA"/>
</dbReference>